<feature type="compositionally biased region" description="Pro residues" evidence="1">
    <location>
        <begin position="133"/>
        <end position="144"/>
    </location>
</feature>
<evidence type="ECO:0000313" key="3">
    <source>
        <dbReference type="Proteomes" id="UP000799429"/>
    </source>
</evidence>
<dbReference type="OrthoDB" id="5367052at2759"/>
<keyword evidence="3" id="KW-1185">Reference proteome</keyword>
<feature type="compositionally biased region" description="Polar residues" evidence="1">
    <location>
        <begin position="574"/>
        <end position="596"/>
    </location>
</feature>
<proteinExistence type="predicted"/>
<feature type="region of interest" description="Disordered" evidence="1">
    <location>
        <begin position="776"/>
        <end position="957"/>
    </location>
</feature>
<feature type="compositionally biased region" description="Basic and acidic residues" evidence="1">
    <location>
        <begin position="224"/>
        <end position="237"/>
    </location>
</feature>
<evidence type="ECO:0000256" key="1">
    <source>
        <dbReference type="SAM" id="MobiDB-lite"/>
    </source>
</evidence>
<feature type="compositionally biased region" description="Basic residues" evidence="1">
    <location>
        <begin position="537"/>
        <end position="550"/>
    </location>
</feature>
<feature type="compositionally biased region" description="Polar residues" evidence="1">
    <location>
        <begin position="424"/>
        <end position="462"/>
    </location>
</feature>
<protein>
    <submittedName>
        <fullName evidence="2">Uncharacterized protein</fullName>
    </submittedName>
</protein>
<dbReference type="Proteomes" id="UP000799429">
    <property type="component" value="Unassembled WGS sequence"/>
</dbReference>
<feature type="region of interest" description="Disordered" evidence="1">
    <location>
        <begin position="129"/>
        <end position="708"/>
    </location>
</feature>
<organism evidence="2 3">
    <name type="scientific">Patellaria atrata CBS 101060</name>
    <dbReference type="NCBI Taxonomy" id="1346257"/>
    <lineage>
        <taxon>Eukaryota</taxon>
        <taxon>Fungi</taxon>
        <taxon>Dikarya</taxon>
        <taxon>Ascomycota</taxon>
        <taxon>Pezizomycotina</taxon>
        <taxon>Dothideomycetes</taxon>
        <taxon>Dothideomycetes incertae sedis</taxon>
        <taxon>Patellariales</taxon>
        <taxon>Patellariaceae</taxon>
        <taxon>Patellaria</taxon>
    </lineage>
</organism>
<feature type="compositionally biased region" description="Polar residues" evidence="1">
    <location>
        <begin position="776"/>
        <end position="795"/>
    </location>
</feature>
<feature type="region of interest" description="Disordered" evidence="1">
    <location>
        <begin position="1"/>
        <end position="24"/>
    </location>
</feature>
<accession>A0A9P4VSE7</accession>
<feature type="compositionally biased region" description="Polar residues" evidence="1">
    <location>
        <begin position="616"/>
        <end position="626"/>
    </location>
</feature>
<feature type="compositionally biased region" description="Basic and acidic residues" evidence="1">
    <location>
        <begin position="892"/>
        <end position="916"/>
    </location>
</feature>
<feature type="compositionally biased region" description="Basic and acidic residues" evidence="1">
    <location>
        <begin position="467"/>
        <end position="491"/>
    </location>
</feature>
<feature type="compositionally biased region" description="Polar residues" evidence="1">
    <location>
        <begin position="240"/>
        <end position="251"/>
    </location>
</feature>
<feature type="compositionally biased region" description="Polar residues" evidence="1">
    <location>
        <begin position="492"/>
        <end position="504"/>
    </location>
</feature>
<feature type="compositionally biased region" description="Low complexity" evidence="1">
    <location>
        <begin position="809"/>
        <end position="824"/>
    </location>
</feature>
<gene>
    <name evidence="2" type="ORF">M501DRAFT_998185</name>
</gene>
<feature type="compositionally biased region" description="Polar residues" evidence="1">
    <location>
        <begin position="551"/>
        <end position="562"/>
    </location>
</feature>
<sequence length="1403" mass="152744">MAAEYGFAPLPPPPPPASAQTSPQRRVFPVRPPLITTALAPPPQGSWLQTHTPLSTTTLSTPFTPYAPSSVGSRPTSIGSSPLEIRTPSTMVTAYNPQEWGRNGPIGGSYMPHHVASAPQRAREITGMEAALPSPPPPYSPPPHQQSMSQALQSSPHIQTGSFANNHTASPSALSPDYAGPLSGGRITSPGSSAFDYSRVQPAGPSTSPNPVAAPSFPPPPPRSGRDRSVSRSRPEGQRSLFSLSALTSRNRGADPSPAPSAIDTLRQHTTDALSRAPVQVTSGPSGPPPSYISAVPSQREPQWTPDSQPRPPAARRAASTGGIGLTGSPARSRAESQSPSRLAGWEPGMPLPPPPPGPPPSSSRSQSLSRTSDRSSASSGHIAAPAPRRPLQASTLGPIPPTPADWVEEPQPGRASGMRGLQVDTSYSGLPQSSRAQDTASYQAQNITEPHTAHPSSSGGLSRTPARREPSARGIRERRSESRAARERMTEAQSAIEPSNNPWAQDMESVASSNGSSSQAAKPADLILPAVNGAISRRRTVKQSAHSRGKSISTPQDTPLSGQMKKPYGDLQTPGSSYSTPRANTSERILSTEASVPTPPFSPATEGWNSARMKSASTALSSKTLPTPPFNRSREDLPSSFSLSVGSHNSQNRPISHILHTPNEDNSMPAPLVPSRPPSAGLPSAGLPSADLPSAGLTSKTPKPTDVDSFAQTSINRHRAFIEKESAAKTDQERLELFAEFIVAESRLRRDKYSAAFDSMASDILDLTRDMWRSYNSGGRRSTTPITTAPQTINTRTSRSSMDDYSDSRTTAPSPASSANYTPITEGESPASATPGRTRGDAFGGFQPCLSPIPSMAMSTVPDPDEEGSRGRSASRWWEESANGSAGRGGKKLERSKRESKYMGLPREAREHLQWEAESSPRGGGTPGPSEQTPSYSYGPNEYPPEKVGWHDNGEATPGASTVQFYMHSAPATPDPWKLDVSRLVTLPPPYPRHHPALENNHPDLANIRSNWRALTELDDSSIIKERFKTKIATQREQEKADANQRRQGLRMDIQEKIRDGYMSFADAAKTEAEFDAAEAQYGKQKAQQEFDTFQKEVFNPLNALFLERIRRATASIDHLRNNLFDEAQKSNPNLTQEEGDEQPELLETLTLLKWLFEARDLLHREHFELEDERNDRYKAVILTPYILAGNDAKYQEAENFFKQDRQDRKVAFEKDTLKRIEEFMSIIEENVTRGVELQLSAFWDIAPGLLTVIQKVPSNLHGFEILIPPTEYEESPQYHDYPMQYLYSLLVHTEKSAYQFIESQTNLLCLLHEVKTGVMTAGSRLLETQRLMAGENFAEVDAEMNAVRHDEEARLTADLKEKVGLVEGQWAEALGKGLADCKERVEEFLVQQGGWDESLQV</sequence>
<feature type="compositionally biased region" description="Polar residues" evidence="1">
    <location>
        <begin position="640"/>
        <end position="655"/>
    </location>
</feature>
<feature type="compositionally biased region" description="Pro residues" evidence="1">
    <location>
        <begin position="350"/>
        <end position="362"/>
    </location>
</feature>
<comment type="caution">
    <text evidence="2">The sequence shown here is derived from an EMBL/GenBank/DDBJ whole genome shotgun (WGS) entry which is preliminary data.</text>
</comment>
<dbReference type="EMBL" id="MU006090">
    <property type="protein sequence ID" value="KAF2841963.1"/>
    <property type="molecule type" value="Genomic_DNA"/>
</dbReference>
<feature type="compositionally biased region" description="Low complexity" evidence="1">
    <location>
        <begin position="363"/>
        <end position="381"/>
    </location>
</feature>
<feature type="compositionally biased region" description="Polar residues" evidence="1">
    <location>
        <begin position="145"/>
        <end position="173"/>
    </location>
</feature>
<name>A0A9P4VSE7_9PEZI</name>
<evidence type="ECO:0000313" key="2">
    <source>
        <dbReference type="EMBL" id="KAF2841963.1"/>
    </source>
</evidence>
<reference evidence="2" key="1">
    <citation type="journal article" date="2020" name="Stud. Mycol.">
        <title>101 Dothideomycetes genomes: a test case for predicting lifestyles and emergence of pathogens.</title>
        <authorList>
            <person name="Haridas S."/>
            <person name="Albert R."/>
            <person name="Binder M."/>
            <person name="Bloem J."/>
            <person name="Labutti K."/>
            <person name="Salamov A."/>
            <person name="Andreopoulos B."/>
            <person name="Baker S."/>
            <person name="Barry K."/>
            <person name="Bills G."/>
            <person name="Bluhm B."/>
            <person name="Cannon C."/>
            <person name="Castanera R."/>
            <person name="Culley D."/>
            <person name="Daum C."/>
            <person name="Ezra D."/>
            <person name="Gonzalez J."/>
            <person name="Henrissat B."/>
            <person name="Kuo A."/>
            <person name="Liang C."/>
            <person name="Lipzen A."/>
            <person name="Lutzoni F."/>
            <person name="Magnuson J."/>
            <person name="Mondo S."/>
            <person name="Nolan M."/>
            <person name="Ohm R."/>
            <person name="Pangilinan J."/>
            <person name="Park H.-J."/>
            <person name="Ramirez L."/>
            <person name="Alfaro M."/>
            <person name="Sun H."/>
            <person name="Tritt A."/>
            <person name="Yoshinaga Y."/>
            <person name="Zwiers L.-H."/>
            <person name="Turgeon B."/>
            <person name="Goodwin S."/>
            <person name="Spatafora J."/>
            <person name="Crous P."/>
            <person name="Grigoriev I."/>
        </authorList>
    </citation>
    <scope>NUCLEOTIDE SEQUENCE</scope>
    <source>
        <strain evidence="2">CBS 101060</strain>
    </source>
</reference>
<feature type="compositionally biased region" description="Basic and acidic residues" evidence="1">
    <location>
        <begin position="945"/>
        <end position="955"/>
    </location>
</feature>
<feature type="compositionally biased region" description="Low complexity" evidence="1">
    <location>
        <begin position="510"/>
        <end position="522"/>
    </location>
</feature>
<feature type="compositionally biased region" description="Polar residues" evidence="1">
    <location>
        <begin position="296"/>
        <end position="308"/>
    </location>
</feature>